<proteinExistence type="predicted"/>
<reference evidence="5" key="2">
    <citation type="submission" date="2023-05" db="EMBL/GenBank/DDBJ databases">
        <authorList>
            <consortium name="Lawrence Berkeley National Laboratory"/>
            <person name="Steindorff A."/>
            <person name="Hensen N."/>
            <person name="Bonometti L."/>
            <person name="Westerberg I."/>
            <person name="Brannstrom I.O."/>
            <person name="Guillou S."/>
            <person name="Cros-Aarteil S."/>
            <person name="Calhoun S."/>
            <person name="Haridas S."/>
            <person name="Kuo A."/>
            <person name="Mondo S."/>
            <person name="Pangilinan J."/>
            <person name="Riley R."/>
            <person name="Labutti K."/>
            <person name="Andreopoulos B."/>
            <person name="Lipzen A."/>
            <person name="Chen C."/>
            <person name="Yanf M."/>
            <person name="Daum C."/>
            <person name="Ng V."/>
            <person name="Clum A."/>
            <person name="Ohm R."/>
            <person name="Martin F."/>
            <person name="Silar P."/>
            <person name="Natvig D."/>
            <person name="Lalanne C."/>
            <person name="Gautier V."/>
            <person name="Ament-Velasquez S.L."/>
            <person name="Kruys A."/>
            <person name="Hutchinson M.I."/>
            <person name="Powell A.J."/>
            <person name="Barry K."/>
            <person name="Miller A.N."/>
            <person name="Grigoriev I.V."/>
            <person name="Debuchy R."/>
            <person name="Gladieux P."/>
            <person name="Thoren M.H."/>
            <person name="Johannesson H."/>
        </authorList>
    </citation>
    <scope>NUCLEOTIDE SEQUENCE</scope>
    <source>
        <strain evidence="5">CBS 538.74</strain>
    </source>
</reference>
<feature type="region of interest" description="Disordered" evidence="3">
    <location>
        <begin position="375"/>
        <end position="458"/>
    </location>
</feature>
<evidence type="ECO:0000256" key="3">
    <source>
        <dbReference type="SAM" id="MobiDB-lite"/>
    </source>
</evidence>
<dbReference type="InterPro" id="IPR036397">
    <property type="entry name" value="RNaseH_sf"/>
</dbReference>
<comment type="caution">
    <text evidence="5">The sequence shown here is derived from an EMBL/GenBank/DDBJ whole genome shotgun (WGS) entry which is preliminary data.</text>
</comment>
<accession>A0AAN6VQC9</accession>
<dbReference type="InterPro" id="IPR002562">
    <property type="entry name" value="3'-5'_exonuclease_dom"/>
</dbReference>
<keyword evidence="1" id="KW-0540">Nuclease</keyword>
<reference evidence="5" key="1">
    <citation type="journal article" date="2023" name="Mol. Phylogenet. Evol.">
        <title>Genome-scale phylogeny and comparative genomics of the fungal order Sordariales.</title>
        <authorList>
            <person name="Hensen N."/>
            <person name="Bonometti L."/>
            <person name="Westerberg I."/>
            <person name="Brannstrom I.O."/>
            <person name="Guillou S."/>
            <person name="Cros-Aarteil S."/>
            <person name="Calhoun S."/>
            <person name="Haridas S."/>
            <person name="Kuo A."/>
            <person name="Mondo S."/>
            <person name="Pangilinan J."/>
            <person name="Riley R."/>
            <person name="LaButti K."/>
            <person name="Andreopoulos B."/>
            <person name="Lipzen A."/>
            <person name="Chen C."/>
            <person name="Yan M."/>
            <person name="Daum C."/>
            <person name="Ng V."/>
            <person name="Clum A."/>
            <person name="Steindorff A."/>
            <person name="Ohm R.A."/>
            <person name="Martin F."/>
            <person name="Silar P."/>
            <person name="Natvig D.O."/>
            <person name="Lalanne C."/>
            <person name="Gautier V."/>
            <person name="Ament-Velasquez S.L."/>
            <person name="Kruys A."/>
            <person name="Hutchinson M.I."/>
            <person name="Powell A.J."/>
            <person name="Barry K."/>
            <person name="Miller A.N."/>
            <person name="Grigoriev I.V."/>
            <person name="Debuchy R."/>
            <person name="Gladieux P."/>
            <person name="Hiltunen Thoren M."/>
            <person name="Johannesson H."/>
        </authorList>
    </citation>
    <scope>NUCLEOTIDE SEQUENCE</scope>
    <source>
        <strain evidence="5">CBS 538.74</strain>
    </source>
</reference>
<evidence type="ECO:0000256" key="1">
    <source>
        <dbReference type="ARBA" id="ARBA00022722"/>
    </source>
</evidence>
<dbReference type="PANTHER" id="PTHR13620">
    <property type="entry name" value="3-5 EXONUCLEASE"/>
    <property type="match status" value="1"/>
</dbReference>
<dbReference type="Proteomes" id="UP001302745">
    <property type="component" value="Unassembled WGS sequence"/>
</dbReference>
<dbReference type="GO" id="GO:0005737">
    <property type="term" value="C:cytoplasm"/>
    <property type="evidence" value="ECO:0007669"/>
    <property type="project" value="TreeGrafter"/>
</dbReference>
<dbReference type="SUPFAM" id="SSF53098">
    <property type="entry name" value="Ribonuclease H-like"/>
    <property type="match status" value="1"/>
</dbReference>
<dbReference type="CDD" id="cd06141">
    <property type="entry name" value="WRN_exo"/>
    <property type="match status" value="1"/>
</dbReference>
<keyword evidence="2" id="KW-0378">Hydrolase</keyword>
<evidence type="ECO:0000259" key="4">
    <source>
        <dbReference type="SMART" id="SM00474"/>
    </source>
</evidence>
<evidence type="ECO:0000313" key="6">
    <source>
        <dbReference type="Proteomes" id="UP001302745"/>
    </source>
</evidence>
<feature type="compositionally biased region" description="Acidic residues" evidence="3">
    <location>
        <begin position="389"/>
        <end position="398"/>
    </location>
</feature>
<dbReference type="GO" id="GO:0008408">
    <property type="term" value="F:3'-5' exonuclease activity"/>
    <property type="evidence" value="ECO:0007669"/>
    <property type="project" value="InterPro"/>
</dbReference>
<dbReference type="GO" id="GO:0005634">
    <property type="term" value="C:nucleus"/>
    <property type="evidence" value="ECO:0007669"/>
    <property type="project" value="TreeGrafter"/>
</dbReference>
<gene>
    <name evidence="5" type="ORF">C8A00DRAFT_13495</name>
</gene>
<dbReference type="InterPro" id="IPR012337">
    <property type="entry name" value="RNaseH-like_sf"/>
</dbReference>
<dbReference type="EMBL" id="MU856887">
    <property type="protein sequence ID" value="KAK4155455.1"/>
    <property type="molecule type" value="Genomic_DNA"/>
</dbReference>
<dbReference type="InterPro" id="IPR051132">
    <property type="entry name" value="3-5_Exonuclease_domain"/>
</dbReference>
<feature type="domain" description="3'-5' exonuclease" evidence="4">
    <location>
        <begin position="170"/>
        <end position="359"/>
    </location>
</feature>
<dbReference type="AlphaFoldDB" id="A0AAN6VQC9"/>
<evidence type="ECO:0000256" key="2">
    <source>
        <dbReference type="ARBA" id="ARBA00022801"/>
    </source>
</evidence>
<name>A0AAN6VQC9_9PEZI</name>
<feature type="compositionally biased region" description="Basic and acidic residues" evidence="3">
    <location>
        <begin position="399"/>
        <end position="409"/>
    </location>
</feature>
<dbReference type="FunFam" id="3.30.420.10:FF:000100">
    <property type="entry name" value="3'-5' exonuclease/helicase (Wrn), putative"/>
    <property type="match status" value="1"/>
</dbReference>
<evidence type="ECO:0000313" key="5">
    <source>
        <dbReference type="EMBL" id="KAK4155455.1"/>
    </source>
</evidence>
<dbReference type="SMART" id="SM00474">
    <property type="entry name" value="35EXOc"/>
    <property type="match status" value="1"/>
</dbReference>
<dbReference type="GO" id="GO:0006139">
    <property type="term" value="P:nucleobase-containing compound metabolic process"/>
    <property type="evidence" value="ECO:0007669"/>
    <property type="project" value="InterPro"/>
</dbReference>
<feature type="region of interest" description="Disordered" evidence="3">
    <location>
        <begin position="82"/>
        <end position="126"/>
    </location>
</feature>
<feature type="compositionally biased region" description="Basic and acidic residues" evidence="3">
    <location>
        <begin position="93"/>
        <end position="117"/>
    </location>
</feature>
<dbReference type="PANTHER" id="PTHR13620:SF104">
    <property type="entry name" value="EXONUCLEASE 3'-5' DOMAIN-CONTAINING PROTEIN 2"/>
    <property type="match status" value="1"/>
</dbReference>
<dbReference type="Gene3D" id="3.30.420.10">
    <property type="entry name" value="Ribonuclease H-like superfamily/Ribonuclease H"/>
    <property type="match status" value="1"/>
</dbReference>
<protein>
    <submittedName>
        <fullName evidence="5">Ribonuclease H-like domain-containing protein</fullName>
    </submittedName>
</protein>
<dbReference type="Pfam" id="PF01612">
    <property type="entry name" value="DNA_pol_A_exo1"/>
    <property type="match status" value="1"/>
</dbReference>
<dbReference type="GO" id="GO:0003676">
    <property type="term" value="F:nucleic acid binding"/>
    <property type="evidence" value="ECO:0007669"/>
    <property type="project" value="InterPro"/>
</dbReference>
<keyword evidence="6" id="KW-1185">Reference proteome</keyword>
<organism evidence="5 6">
    <name type="scientific">Chaetomidium leptoderma</name>
    <dbReference type="NCBI Taxonomy" id="669021"/>
    <lineage>
        <taxon>Eukaryota</taxon>
        <taxon>Fungi</taxon>
        <taxon>Dikarya</taxon>
        <taxon>Ascomycota</taxon>
        <taxon>Pezizomycotina</taxon>
        <taxon>Sordariomycetes</taxon>
        <taxon>Sordariomycetidae</taxon>
        <taxon>Sordariales</taxon>
        <taxon>Chaetomiaceae</taxon>
        <taxon>Chaetomidium</taxon>
    </lineage>
</organism>
<sequence>MSTRKTAHQVWHVSRGIVFAGGSSVVYPRLPPVRHHSAPAAVAVASEAALGDVVTTLATTPATVATTVSAISTTVLVDGAAKEDQVPLQGAVDESKPKDAESTPKDAGSEPKPKDPEPQLPPFTPLDFKIPDKAFQEAKQAPEETLKSFFNYNLYRGPGDDGAPDAKVKVHYCTSSRTTEKVIQKYFMKEKILGFDLEWMSNVPKDAGPRKNVSLVQLASPSRIGLFHIAAYPRKDTLVAPSLKKLMEDPGVTKLGVAVKGDCKRMSEHLDVKPRGQFELSHLYKLVKHSESGEYGLINKRLVALATQVNECLGLPMFKGSDVRTSDWTRPLKMDQIIYSSSDAYAAVQLYAVLDHQRKSLDTVPAVPHHAELNLPIPVAKPPPPVVTEEQDPETDEAVDSKSAVEGKGVKSVPDDEAILEDTLVREDGPAPATAPEDEPVHDDDKPVRADSGTSQPT</sequence>